<dbReference type="GO" id="GO:0005975">
    <property type="term" value="P:carbohydrate metabolic process"/>
    <property type="evidence" value="ECO:0007669"/>
    <property type="project" value="InterPro"/>
</dbReference>
<keyword evidence="6" id="KW-1185">Reference proteome</keyword>
<feature type="domain" description="Peptidoglycan binding-like" evidence="3">
    <location>
        <begin position="2"/>
        <end position="52"/>
    </location>
</feature>
<dbReference type="PANTHER" id="PTHR10587">
    <property type="entry name" value="GLYCOSYL TRANSFERASE-RELATED"/>
    <property type="match status" value="1"/>
</dbReference>
<dbReference type="GO" id="GO:0016020">
    <property type="term" value="C:membrane"/>
    <property type="evidence" value="ECO:0007669"/>
    <property type="project" value="TreeGrafter"/>
</dbReference>
<dbReference type="GO" id="GO:0046872">
    <property type="term" value="F:metal ion binding"/>
    <property type="evidence" value="ECO:0007669"/>
    <property type="project" value="UniProtKB-KW"/>
</dbReference>
<feature type="domain" description="NodB homology" evidence="4">
    <location>
        <begin position="75"/>
        <end position="188"/>
    </location>
</feature>
<dbReference type="InterPro" id="IPR050248">
    <property type="entry name" value="Polysacc_deacetylase_ArnD"/>
</dbReference>
<evidence type="ECO:0000259" key="3">
    <source>
        <dbReference type="Pfam" id="PF01471"/>
    </source>
</evidence>
<keyword evidence="1" id="KW-0479">Metal-binding</keyword>
<dbReference type="Gene3D" id="1.10.101.10">
    <property type="entry name" value="PGBD-like superfamily/PGBD"/>
    <property type="match status" value="1"/>
</dbReference>
<dbReference type="EMBL" id="QTUA01000001">
    <property type="protein sequence ID" value="REF30900.1"/>
    <property type="molecule type" value="Genomic_DNA"/>
</dbReference>
<evidence type="ECO:0000256" key="2">
    <source>
        <dbReference type="ARBA" id="ARBA00022801"/>
    </source>
</evidence>
<accession>A0A3D9USC5</accession>
<dbReference type="RefSeq" id="WP_170144051.1">
    <property type="nucleotide sequence ID" value="NZ_QTUA01000001.1"/>
</dbReference>
<dbReference type="AlphaFoldDB" id="A0A3D9USC5"/>
<dbReference type="PANTHER" id="PTHR10587:SF133">
    <property type="entry name" value="CHITIN DEACETYLASE 1-RELATED"/>
    <property type="match status" value="1"/>
</dbReference>
<dbReference type="CDD" id="cd10917">
    <property type="entry name" value="CE4_NodB_like_6s_7s"/>
    <property type="match status" value="1"/>
</dbReference>
<proteinExistence type="predicted"/>
<dbReference type="Pfam" id="PF01471">
    <property type="entry name" value="PG_binding_1"/>
    <property type="match status" value="1"/>
</dbReference>
<protein>
    <submittedName>
        <fullName evidence="5">Polysaccharide deacetylase</fullName>
    </submittedName>
</protein>
<evidence type="ECO:0000313" key="5">
    <source>
        <dbReference type="EMBL" id="REF30900.1"/>
    </source>
</evidence>
<gene>
    <name evidence="5" type="ORF">DFJ65_1933</name>
</gene>
<dbReference type="Gene3D" id="3.20.20.370">
    <property type="entry name" value="Glycoside hydrolase/deacetylase"/>
    <property type="match status" value="1"/>
</dbReference>
<organism evidence="5 6">
    <name type="scientific">Calidifontibacter indicus</name>
    <dbReference type="NCBI Taxonomy" id="419650"/>
    <lineage>
        <taxon>Bacteria</taxon>
        <taxon>Bacillati</taxon>
        <taxon>Actinomycetota</taxon>
        <taxon>Actinomycetes</taxon>
        <taxon>Micrococcales</taxon>
        <taxon>Dermacoccaceae</taxon>
        <taxon>Calidifontibacter</taxon>
    </lineage>
</organism>
<sequence length="298" mass="31891">MQELQARLNRNGYPVSQTHTFGPVALDYVKQFQTTKALPATGVVDARTWTALIGGTQEIPLYTTAVQYIEQRGPNRTARVVLSFDDCPKSYTAFKAVVDAAAASRVTIVLAPTGDCQRGSTFSATYARSKGQIVIGHSNTHPNLRNLTDAQVLAQIDPASAASGYMRPPYGSWDARVTKLLASKGVRVWAWTRDTGDWAGASQAAIVNYLATTTQSNDTVLAHMTWNAFNPTALAQIKAGLATRGLALCQAFAGTTAPSRLPDQLPCTGGVNHWTARARPAAIQDHTSWRGSGSGGTR</sequence>
<evidence type="ECO:0000256" key="1">
    <source>
        <dbReference type="ARBA" id="ARBA00022723"/>
    </source>
</evidence>
<dbReference type="InterPro" id="IPR036366">
    <property type="entry name" value="PGBDSf"/>
</dbReference>
<dbReference type="GO" id="GO:0016810">
    <property type="term" value="F:hydrolase activity, acting on carbon-nitrogen (but not peptide) bonds"/>
    <property type="evidence" value="ECO:0007669"/>
    <property type="project" value="InterPro"/>
</dbReference>
<evidence type="ECO:0000313" key="6">
    <source>
        <dbReference type="Proteomes" id="UP000256253"/>
    </source>
</evidence>
<evidence type="ECO:0000259" key="4">
    <source>
        <dbReference type="Pfam" id="PF01522"/>
    </source>
</evidence>
<dbReference type="SUPFAM" id="SSF88713">
    <property type="entry name" value="Glycoside hydrolase/deacetylase"/>
    <property type="match status" value="1"/>
</dbReference>
<keyword evidence="2" id="KW-0378">Hydrolase</keyword>
<dbReference type="Pfam" id="PF01522">
    <property type="entry name" value="Polysacc_deac_1"/>
    <property type="match status" value="1"/>
</dbReference>
<dbReference type="InterPro" id="IPR002477">
    <property type="entry name" value="Peptidoglycan-bd-like"/>
</dbReference>
<name>A0A3D9USC5_9MICO</name>
<dbReference type="InterPro" id="IPR011330">
    <property type="entry name" value="Glyco_hydro/deAcase_b/a-brl"/>
</dbReference>
<dbReference type="InterPro" id="IPR002509">
    <property type="entry name" value="NODB_dom"/>
</dbReference>
<reference evidence="5 6" key="1">
    <citation type="submission" date="2018-08" db="EMBL/GenBank/DDBJ databases">
        <title>Sequencing the genomes of 1000 actinobacteria strains.</title>
        <authorList>
            <person name="Klenk H.-P."/>
        </authorList>
    </citation>
    <scope>NUCLEOTIDE SEQUENCE [LARGE SCALE GENOMIC DNA]</scope>
    <source>
        <strain evidence="5 6">DSM 22967</strain>
    </source>
</reference>
<dbReference type="SUPFAM" id="SSF47090">
    <property type="entry name" value="PGBD-like"/>
    <property type="match status" value="1"/>
</dbReference>
<dbReference type="Proteomes" id="UP000256253">
    <property type="component" value="Unassembled WGS sequence"/>
</dbReference>
<comment type="caution">
    <text evidence="5">The sequence shown here is derived from an EMBL/GenBank/DDBJ whole genome shotgun (WGS) entry which is preliminary data.</text>
</comment>
<dbReference type="InterPro" id="IPR036365">
    <property type="entry name" value="PGBD-like_sf"/>
</dbReference>